<name>A0A835FGD1_9POAL</name>
<keyword evidence="1" id="KW-1133">Transmembrane helix</keyword>
<proteinExistence type="predicted"/>
<organism evidence="2 3">
    <name type="scientific">Digitaria exilis</name>
    <dbReference type="NCBI Taxonomy" id="1010633"/>
    <lineage>
        <taxon>Eukaryota</taxon>
        <taxon>Viridiplantae</taxon>
        <taxon>Streptophyta</taxon>
        <taxon>Embryophyta</taxon>
        <taxon>Tracheophyta</taxon>
        <taxon>Spermatophyta</taxon>
        <taxon>Magnoliopsida</taxon>
        <taxon>Liliopsida</taxon>
        <taxon>Poales</taxon>
        <taxon>Poaceae</taxon>
        <taxon>PACMAD clade</taxon>
        <taxon>Panicoideae</taxon>
        <taxon>Panicodae</taxon>
        <taxon>Paniceae</taxon>
        <taxon>Anthephorinae</taxon>
        <taxon>Digitaria</taxon>
    </lineage>
</organism>
<dbReference type="EMBL" id="JACEFO010000821">
    <property type="protein sequence ID" value="KAF8756303.1"/>
    <property type="molecule type" value="Genomic_DNA"/>
</dbReference>
<comment type="caution">
    <text evidence="2">The sequence shown here is derived from an EMBL/GenBank/DDBJ whole genome shotgun (WGS) entry which is preliminary data.</text>
</comment>
<feature type="transmembrane region" description="Helical" evidence="1">
    <location>
        <begin position="62"/>
        <end position="79"/>
    </location>
</feature>
<protein>
    <recommendedName>
        <fullName evidence="4">Reverse transcriptase zinc-binding domain-containing protein</fullName>
    </recommendedName>
</protein>
<evidence type="ECO:0000256" key="1">
    <source>
        <dbReference type="SAM" id="Phobius"/>
    </source>
</evidence>
<evidence type="ECO:0008006" key="4">
    <source>
        <dbReference type="Google" id="ProtNLM"/>
    </source>
</evidence>
<gene>
    <name evidence="2" type="ORF">HU200_011124</name>
</gene>
<reference evidence="2" key="1">
    <citation type="submission" date="2020-07" db="EMBL/GenBank/DDBJ databases">
        <title>Genome sequence and genetic diversity analysis of an under-domesticated orphan crop, white fonio (Digitaria exilis).</title>
        <authorList>
            <person name="Bennetzen J.L."/>
            <person name="Chen S."/>
            <person name="Ma X."/>
            <person name="Wang X."/>
            <person name="Yssel A.E.J."/>
            <person name="Chaluvadi S.R."/>
            <person name="Johnson M."/>
            <person name="Gangashetty P."/>
            <person name="Hamidou F."/>
            <person name="Sanogo M.D."/>
            <person name="Zwaenepoel A."/>
            <person name="Wallace J."/>
            <person name="Van De Peer Y."/>
            <person name="Van Deynze A."/>
        </authorList>
    </citation>
    <scope>NUCLEOTIDE SEQUENCE</scope>
    <source>
        <tissue evidence="2">Leaves</tissue>
    </source>
</reference>
<keyword evidence="1" id="KW-0812">Transmembrane</keyword>
<keyword evidence="3" id="KW-1185">Reference proteome</keyword>
<accession>A0A835FGD1</accession>
<keyword evidence="1" id="KW-0472">Membrane</keyword>
<dbReference type="Proteomes" id="UP000636709">
    <property type="component" value="Unassembled WGS sequence"/>
</dbReference>
<evidence type="ECO:0000313" key="2">
    <source>
        <dbReference type="EMBL" id="KAF8756303.1"/>
    </source>
</evidence>
<evidence type="ECO:0000313" key="3">
    <source>
        <dbReference type="Proteomes" id="UP000636709"/>
    </source>
</evidence>
<sequence>MLKRRKERDSYYCVLSVEHVEKDIWHLCFDCPSSQACWIFLDIHWDTTLDFQAMILRARERFNSVIFREVIIIAMWAIWKHRNNIIFDGASLSFACWRKLFVESMKAVTLRAKPFVRDKINSWLSNPPPFFI</sequence>
<dbReference type="AlphaFoldDB" id="A0A835FGD1"/>